<dbReference type="RefSeq" id="WP_237170670.1">
    <property type="nucleotide sequence ID" value="NZ_CP019082.1"/>
</dbReference>
<evidence type="ECO:0000313" key="8">
    <source>
        <dbReference type="Proteomes" id="UP000186309"/>
    </source>
</evidence>
<dbReference type="STRING" id="1387353.BSF38_05774"/>
<sequence length="366" mass="38466">MAENARLANTMRHGRAFRGTLNWVWTVFGPFVGLVLVTLFFAWLTRDSGLFLTVDNWRTIAVQTVIVGIAALGMTAIMIAGGIDLSVGSVIALVTVTIALLVNGATVSLPLPSDPSFGWKWTPLFTLKLPLALAMLGGVLVGGLSGFVTGAVITGLRVVPFIITLGGLKIFRGLAKWLAGSTVIYIPAEEQSWWFRGIMATEPTPSWLLVAPGVWILLFLSLLLALMLRYSLLGRYIYTVGSNEATARLCGINVPLVKTTVYTLGGLATGLAGLLQFVYLNGTGDPTTAEGLELQTIAAVVIGGGSLSGGVGTVLGTLIGCLIMSVLNNGCVHAGIPNATQDVIIGLIIVAAVTLDQFRRRSATAV</sequence>
<dbReference type="PANTHER" id="PTHR32196:SF72">
    <property type="entry name" value="RIBOSE IMPORT PERMEASE PROTEIN RBSC"/>
    <property type="match status" value="1"/>
</dbReference>
<evidence type="ECO:0000313" key="7">
    <source>
        <dbReference type="EMBL" id="APW64182.1"/>
    </source>
</evidence>
<dbReference type="EMBL" id="CP019082">
    <property type="protein sequence ID" value="APW64182.1"/>
    <property type="molecule type" value="Genomic_DNA"/>
</dbReference>
<feature type="transmembrane region" description="Helical" evidence="6">
    <location>
        <begin position="208"/>
        <end position="228"/>
    </location>
</feature>
<evidence type="ECO:0000256" key="5">
    <source>
        <dbReference type="ARBA" id="ARBA00023136"/>
    </source>
</evidence>
<evidence type="ECO:0000256" key="2">
    <source>
        <dbReference type="ARBA" id="ARBA00022475"/>
    </source>
</evidence>
<keyword evidence="4 6" id="KW-1133">Transmembrane helix</keyword>
<evidence type="ECO:0000256" key="3">
    <source>
        <dbReference type="ARBA" id="ARBA00022692"/>
    </source>
</evidence>
<keyword evidence="5 6" id="KW-0472">Membrane</keyword>
<keyword evidence="3 6" id="KW-0812">Transmembrane</keyword>
<feature type="transmembrane region" description="Helical" evidence="6">
    <location>
        <begin position="64"/>
        <end position="83"/>
    </location>
</feature>
<dbReference type="CDD" id="cd06579">
    <property type="entry name" value="TM_PBP1_transp_AraH_like"/>
    <property type="match status" value="1"/>
</dbReference>
<dbReference type="InterPro" id="IPR001851">
    <property type="entry name" value="ABC_transp_permease"/>
</dbReference>
<feature type="transmembrane region" description="Helical" evidence="6">
    <location>
        <begin position="21"/>
        <end position="44"/>
    </location>
</feature>
<dbReference type="AlphaFoldDB" id="A0A1U7CYZ3"/>
<dbReference type="GO" id="GO:0022857">
    <property type="term" value="F:transmembrane transporter activity"/>
    <property type="evidence" value="ECO:0007669"/>
    <property type="project" value="InterPro"/>
</dbReference>
<dbReference type="PANTHER" id="PTHR32196">
    <property type="entry name" value="ABC TRANSPORTER PERMEASE PROTEIN YPHD-RELATED-RELATED"/>
    <property type="match status" value="1"/>
</dbReference>
<evidence type="ECO:0000256" key="6">
    <source>
        <dbReference type="SAM" id="Phobius"/>
    </source>
</evidence>
<protein>
    <submittedName>
        <fullName evidence="7">Ribose transport system permease protein RbsC</fullName>
    </submittedName>
</protein>
<keyword evidence="2" id="KW-1003">Cell membrane</keyword>
<dbReference type="Proteomes" id="UP000186309">
    <property type="component" value="Chromosome"/>
</dbReference>
<evidence type="ECO:0000256" key="4">
    <source>
        <dbReference type="ARBA" id="ARBA00022989"/>
    </source>
</evidence>
<feature type="transmembrane region" description="Helical" evidence="6">
    <location>
        <begin position="131"/>
        <end position="158"/>
    </location>
</feature>
<accession>A0A1U7CYZ3</accession>
<keyword evidence="8" id="KW-1185">Reference proteome</keyword>
<name>A0A1U7CYZ3_9BACT</name>
<organism evidence="7 8">
    <name type="scientific">Paludisphaera borealis</name>
    <dbReference type="NCBI Taxonomy" id="1387353"/>
    <lineage>
        <taxon>Bacteria</taxon>
        <taxon>Pseudomonadati</taxon>
        <taxon>Planctomycetota</taxon>
        <taxon>Planctomycetia</taxon>
        <taxon>Isosphaerales</taxon>
        <taxon>Isosphaeraceae</taxon>
        <taxon>Paludisphaera</taxon>
    </lineage>
</organism>
<feature type="transmembrane region" description="Helical" evidence="6">
    <location>
        <begin position="90"/>
        <end position="111"/>
    </location>
</feature>
<dbReference type="Pfam" id="PF02653">
    <property type="entry name" value="BPD_transp_2"/>
    <property type="match status" value="1"/>
</dbReference>
<gene>
    <name evidence="7" type="primary">rbsC_3</name>
    <name evidence="7" type="ORF">BSF38_05774</name>
</gene>
<dbReference type="KEGG" id="pbor:BSF38_05774"/>
<proteinExistence type="predicted"/>
<comment type="subcellular location">
    <subcellularLocation>
        <location evidence="1">Cell membrane</location>
        <topology evidence="1">Multi-pass membrane protein</topology>
    </subcellularLocation>
</comment>
<dbReference type="GO" id="GO:0005886">
    <property type="term" value="C:plasma membrane"/>
    <property type="evidence" value="ECO:0007669"/>
    <property type="project" value="UniProtKB-SubCell"/>
</dbReference>
<evidence type="ECO:0000256" key="1">
    <source>
        <dbReference type="ARBA" id="ARBA00004651"/>
    </source>
</evidence>
<reference evidence="8" key="1">
    <citation type="submission" date="2016-12" db="EMBL/GenBank/DDBJ databases">
        <title>Comparative genomics of four Isosphaeraceae planctomycetes: a common pool of plasmids and glycoside hydrolase genes.</title>
        <authorList>
            <person name="Ivanova A."/>
        </authorList>
    </citation>
    <scope>NUCLEOTIDE SEQUENCE [LARGE SCALE GENOMIC DNA]</scope>
    <source>
        <strain evidence="8">PX4</strain>
    </source>
</reference>